<gene>
    <name evidence="2" type="ORF">FE697_015750</name>
</gene>
<evidence type="ECO:0000313" key="2">
    <source>
        <dbReference type="EMBL" id="KAA1420419.1"/>
    </source>
</evidence>
<evidence type="ECO:0000259" key="1">
    <source>
        <dbReference type="PROSITE" id="PS51819"/>
    </source>
</evidence>
<comment type="caution">
    <text evidence="2">The sequence shown here is derived from an EMBL/GenBank/DDBJ whole genome shotgun (WGS) entry which is preliminary data.</text>
</comment>
<dbReference type="Proteomes" id="UP000307768">
    <property type="component" value="Unassembled WGS sequence"/>
</dbReference>
<dbReference type="EMBL" id="VDFQ02000005">
    <property type="protein sequence ID" value="KAA1420419.1"/>
    <property type="molecule type" value="Genomic_DNA"/>
</dbReference>
<dbReference type="AlphaFoldDB" id="A0A5Q6RQX3"/>
<protein>
    <recommendedName>
        <fullName evidence="1">VOC domain-containing protein</fullName>
    </recommendedName>
</protein>
<dbReference type="PROSITE" id="PS51819">
    <property type="entry name" value="VOC"/>
    <property type="match status" value="1"/>
</dbReference>
<dbReference type="SUPFAM" id="SSF54593">
    <property type="entry name" value="Glyoxalase/Bleomycin resistance protein/Dihydroxybiphenyl dioxygenase"/>
    <property type="match status" value="2"/>
</dbReference>
<name>A0A5Q6RQX3_9ACTN</name>
<dbReference type="InterPro" id="IPR037523">
    <property type="entry name" value="VOC_core"/>
</dbReference>
<accession>A0A5Q6RQX3</accession>
<proteinExistence type="predicted"/>
<dbReference type="InterPro" id="IPR029068">
    <property type="entry name" value="Glyas_Bleomycin-R_OHBP_Dase"/>
</dbReference>
<reference evidence="2 3" key="1">
    <citation type="submission" date="2019-09" db="EMBL/GenBank/DDBJ databases">
        <title>Mumia zhuanghuii sp. nov. isolated from the intestinal contents of plateau pika (Ochotona curzoniae) in the Qinghai-Tibet plateau of China.</title>
        <authorList>
            <person name="Tian Z."/>
        </authorList>
    </citation>
    <scope>NUCLEOTIDE SEQUENCE [LARGE SCALE GENOMIC DNA]</scope>
    <source>
        <strain evidence="3">350</strain>
    </source>
</reference>
<dbReference type="RefSeq" id="WP_149770588.1">
    <property type="nucleotide sequence ID" value="NZ_VDFQ02000005.1"/>
</dbReference>
<evidence type="ECO:0000313" key="3">
    <source>
        <dbReference type="Proteomes" id="UP000307768"/>
    </source>
</evidence>
<feature type="domain" description="VOC" evidence="1">
    <location>
        <begin position="167"/>
        <end position="311"/>
    </location>
</feature>
<dbReference type="OrthoDB" id="3773089at2"/>
<dbReference type="Gene3D" id="3.10.180.10">
    <property type="entry name" value="2,3-Dihydroxybiphenyl 1,2-Dioxygenase, domain 1"/>
    <property type="match status" value="2"/>
</dbReference>
<sequence length="316" mass="32066">MPRSGSRLYGPLVSTGDLSEQRRLFAALGMEVRGETVLQPGDAEALLGAGAGETMLLALQTPGVVAGAVVCRYAEPSDQTVRDLAAPLDRDAFKVVDFHAPDLVAAAADAAAAGFDVSTPDGEYDMAGTGLREAHIRGADGLTVALLGGAPGALDPYVSVTDRAVSEVLGITAPVTDVEAAESFYADVFGWKVVHEYAVDGASVENLVGAGTRVRMAGRCIGTAADEPYVGLVTYEVEAGGAVGSSRLGRTVPPYRGLLGGVVVTDDLDGVRARAATAAGDAVALTLAPFGAARAAVVRPPSGIPHLVVEPGKDSA</sequence>
<organism evidence="2 3">
    <name type="scientific">Mumia zhuanghuii</name>
    <dbReference type="NCBI Taxonomy" id="2585211"/>
    <lineage>
        <taxon>Bacteria</taxon>
        <taxon>Bacillati</taxon>
        <taxon>Actinomycetota</taxon>
        <taxon>Actinomycetes</taxon>
        <taxon>Propionibacteriales</taxon>
        <taxon>Nocardioidaceae</taxon>
        <taxon>Mumia</taxon>
    </lineage>
</organism>